<dbReference type="PANTHER" id="PTHR30282:SF0">
    <property type="entry name" value="P-AMINOBENZOYL-GLUTAMATE TRANSPORT PROTEIN"/>
    <property type="match status" value="1"/>
</dbReference>
<dbReference type="EMBL" id="JAPYYP010000033">
    <property type="protein sequence ID" value="MDA5110502.1"/>
    <property type="molecule type" value="Genomic_DNA"/>
</dbReference>
<evidence type="ECO:0000313" key="2">
    <source>
        <dbReference type="EMBL" id="MDA5110502.1"/>
    </source>
</evidence>
<dbReference type="RefSeq" id="WP_271140800.1">
    <property type="nucleotide sequence ID" value="NZ_JAPYYP010000033.1"/>
</dbReference>
<evidence type="ECO:0000313" key="3">
    <source>
        <dbReference type="Proteomes" id="UP001151071"/>
    </source>
</evidence>
<feature type="transmembrane region" description="Helical" evidence="1">
    <location>
        <begin position="349"/>
        <end position="374"/>
    </location>
</feature>
<feature type="transmembrane region" description="Helical" evidence="1">
    <location>
        <begin position="167"/>
        <end position="187"/>
    </location>
</feature>
<keyword evidence="3" id="KW-1185">Reference proteome</keyword>
<sequence length="509" mass="54856">MANGAAGLQPDLQNQKGILKWIETVGNKLPHPFMLFVYLCLILMVISAILAGLDISVMHPGKGEAVPVKSLLSVEGIHWILTSMLKNFTEFPALGLVLTMTLGIGLAEKVGLLTTVLRKIMTRVPKAIVSYAVVFVGVLGNLASDASMVIIPPLGGLVFLAMGRHPIAGIAAGMAGVSSGFTANLFIAGTDALLSGISTEVAKTIDPHAHVSPLDNWFFMSASVFLLSFIGAWITDKVIEPRLGVYQGEKQVRFEDLSERENKALRAAGIAALVFAAVTALFVVPEGALLRDPKTGDFLTSPFLKGIIPIILLFFVTVSAVYGKKMGLITTTKDIPRYMTEAVKDMSGFIVMAFTAAQFIAFFNWSNIGILLAVSGADFLKSIGLTGLPVVLGFTLFTAFASLFITSGSALWAMLAPVFMPMLMLLDYHPAFIQVAYRIADSATNTISPVNPYLPLILAYYQEYKKDAGMGTIFATMTPYALSFLLIWIVQMIVWFVLDLPVGPGVYPR</sequence>
<reference evidence="2" key="1">
    <citation type="submission" date="2022-12" db="EMBL/GenBank/DDBJ databases">
        <title>Draft genome sequence of the thermophilic strain Brevibacillus thermoruber HT42, isolated from Los Humeros, Puebla, Mexico, with biotechnological potential.</title>
        <authorList>
            <person name="Lara Sanchez J."/>
            <person name="Solis Palacios R."/>
            <person name="Bustos Baena A.S."/>
            <person name="Ruz Baez A.E."/>
            <person name="Espinosa Luna G."/>
            <person name="Oliart Ros R.M."/>
        </authorList>
    </citation>
    <scope>NUCLEOTIDE SEQUENCE</scope>
    <source>
        <strain evidence="2">HT42</strain>
    </source>
</reference>
<evidence type="ECO:0000256" key="1">
    <source>
        <dbReference type="SAM" id="Phobius"/>
    </source>
</evidence>
<keyword evidence="1" id="KW-0812">Transmembrane</keyword>
<comment type="caution">
    <text evidence="2">The sequence shown here is derived from an EMBL/GenBank/DDBJ whole genome shotgun (WGS) entry which is preliminary data.</text>
</comment>
<feature type="transmembrane region" description="Helical" evidence="1">
    <location>
        <begin position="264"/>
        <end position="283"/>
    </location>
</feature>
<keyword evidence="1" id="KW-1133">Transmembrane helix</keyword>
<dbReference type="Proteomes" id="UP001151071">
    <property type="component" value="Unassembled WGS sequence"/>
</dbReference>
<dbReference type="GO" id="GO:1902604">
    <property type="term" value="P:p-aminobenzoyl-glutamate transmembrane transport"/>
    <property type="evidence" value="ECO:0007669"/>
    <property type="project" value="InterPro"/>
</dbReference>
<organism evidence="2 3">
    <name type="scientific">Brevibacillus thermoruber</name>
    <dbReference type="NCBI Taxonomy" id="33942"/>
    <lineage>
        <taxon>Bacteria</taxon>
        <taxon>Bacillati</taxon>
        <taxon>Bacillota</taxon>
        <taxon>Bacilli</taxon>
        <taxon>Bacillales</taxon>
        <taxon>Paenibacillaceae</taxon>
        <taxon>Brevibacillus</taxon>
    </lineage>
</organism>
<accession>A0A9X3TU36</accession>
<gene>
    <name evidence="2" type="ORF">O3V59_19370</name>
</gene>
<keyword evidence="1" id="KW-0472">Membrane</keyword>
<dbReference type="InterPro" id="IPR004697">
    <property type="entry name" value="AbgT"/>
</dbReference>
<dbReference type="AlphaFoldDB" id="A0A9X3TU36"/>
<feature type="transmembrane region" description="Helical" evidence="1">
    <location>
        <begin position="394"/>
        <end position="415"/>
    </location>
</feature>
<name>A0A9X3TU36_9BACL</name>
<dbReference type="GO" id="GO:0015558">
    <property type="term" value="F:secondary active p-aminobenzoyl-glutamate transmembrane transporter activity"/>
    <property type="evidence" value="ECO:0007669"/>
    <property type="project" value="InterPro"/>
</dbReference>
<feature type="transmembrane region" description="Helical" evidence="1">
    <location>
        <begin position="33"/>
        <end position="53"/>
    </location>
</feature>
<protein>
    <submittedName>
        <fullName evidence="2">AbgT family transporter</fullName>
    </submittedName>
</protein>
<dbReference type="PANTHER" id="PTHR30282">
    <property type="entry name" value="P-AMINOBENZOYL GLUTAMATE TRANSPORTER"/>
    <property type="match status" value="1"/>
</dbReference>
<dbReference type="Pfam" id="PF03806">
    <property type="entry name" value="ABG_transport"/>
    <property type="match status" value="1"/>
</dbReference>
<feature type="transmembrane region" description="Helical" evidence="1">
    <location>
        <begin position="88"/>
        <end position="107"/>
    </location>
</feature>
<feature type="transmembrane region" description="Helical" evidence="1">
    <location>
        <begin position="480"/>
        <end position="498"/>
    </location>
</feature>
<feature type="transmembrane region" description="Helical" evidence="1">
    <location>
        <begin position="127"/>
        <end position="160"/>
    </location>
</feature>
<proteinExistence type="predicted"/>
<feature type="transmembrane region" description="Helical" evidence="1">
    <location>
        <begin position="303"/>
        <end position="323"/>
    </location>
</feature>